<name>A8GNR3_RICAH</name>
<dbReference type="KEGG" id="rak:A1C_03815"/>
<keyword evidence="2" id="KW-1185">Reference proteome</keyword>
<proteinExistence type="predicted"/>
<dbReference type="AlphaFoldDB" id="A8GNR3"/>
<dbReference type="EMBL" id="CP000847">
    <property type="protein sequence ID" value="ABV75038.1"/>
    <property type="molecule type" value="Genomic_DNA"/>
</dbReference>
<sequence length="26" mass="3037">MMPIIDILAGKKSEIQLNIYRGNDFR</sequence>
<dbReference type="STRING" id="293614.A1C_03815"/>
<evidence type="ECO:0000313" key="1">
    <source>
        <dbReference type="EMBL" id="ABV75038.1"/>
    </source>
</evidence>
<evidence type="ECO:0000313" key="2">
    <source>
        <dbReference type="Proteomes" id="UP000006830"/>
    </source>
</evidence>
<dbReference type="HOGENOM" id="CLU_3417005_0_0_5"/>
<gene>
    <name evidence="1" type="ordered locus">A1C_03815</name>
</gene>
<protein>
    <submittedName>
        <fullName evidence="1">Uncharacterized protein</fullName>
    </submittedName>
</protein>
<organism evidence="1 2">
    <name type="scientific">Rickettsia akari (strain Hartford)</name>
    <dbReference type="NCBI Taxonomy" id="293614"/>
    <lineage>
        <taxon>Bacteria</taxon>
        <taxon>Pseudomonadati</taxon>
        <taxon>Pseudomonadota</taxon>
        <taxon>Alphaproteobacteria</taxon>
        <taxon>Rickettsiales</taxon>
        <taxon>Rickettsiaceae</taxon>
        <taxon>Rickettsieae</taxon>
        <taxon>Rickettsia</taxon>
        <taxon>spotted fever group</taxon>
    </lineage>
</organism>
<accession>A8GNR3</accession>
<reference evidence="1" key="1">
    <citation type="submission" date="2007-09" db="EMBL/GenBank/DDBJ databases">
        <title>Complete Genome Sequence of Rickettsia akari.</title>
        <authorList>
            <person name="Madan A."/>
            <person name="Fahey J."/>
            <person name="Helton E."/>
            <person name="Ketteman M."/>
            <person name="Madan A."/>
            <person name="Rodrigues S."/>
            <person name="Sanchez A."/>
            <person name="Whiting M."/>
            <person name="Dasch G."/>
            <person name="Eremeeva M."/>
        </authorList>
    </citation>
    <scope>NUCLEOTIDE SEQUENCE</scope>
    <source>
        <strain evidence="1">Hartford</strain>
    </source>
</reference>
<dbReference type="Proteomes" id="UP000006830">
    <property type="component" value="Chromosome"/>
</dbReference>